<feature type="transmembrane region" description="Helical" evidence="1">
    <location>
        <begin position="69"/>
        <end position="87"/>
    </location>
</feature>
<keyword evidence="1" id="KW-0472">Membrane</keyword>
<dbReference type="InterPro" id="IPR005804">
    <property type="entry name" value="FA_desaturase_dom"/>
</dbReference>
<keyword evidence="1" id="KW-1133">Transmembrane helix</keyword>
<dbReference type="Pfam" id="PF00487">
    <property type="entry name" value="FA_desaturase"/>
    <property type="match status" value="1"/>
</dbReference>
<evidence type="ECO:0000313" key="4">
    <source>
        <dbReference type="Proteomes" id="UP001208041"/>
    </source>
</evidence>
<feature type="transmembrane region" description="Helical" evidence="1">
    <location>
        <begin position="43"/>
        <end position="63"/>
    </location>
</feature>
<dbReference type="PANTHER" id="PTHR19353:SF73">
    <property type="entry name" value="FATTY ACID DESATURASE"/>
    <property type="match status" value="1"/>
</dbReference>
<feature type="transmembrane region" description="Helical" evidence="1">
    <location>
        <begin position="197"/>
        <end position="217"/>
    </location>
</feature>
<gene>
    <name evidence="3" type="ORF">OH136_14440</name>
</gene>
<dbReference type="GO" id="GO:0006629">
    <property type="term" value="P:lipid metabolic process"/>
    <property type="evidence" value="ECO:0007669"/>
    <property type="project" value="InterPro"/>
</dbReference>
<dbReference type="Proteomes" id="UP001208041">
    <property type="component" value="Unassembled WGS sequence"/>
</dbReference>
<dbReference type="GO" id="GO:0016020">
    <property type="term" value="C:membrane"/>
    <property type="evidence" value="ECO:0007669"/>
    <property type="project" value="TreeGrafter"/>
</dbReference>
<accession>A0AAE3J2V2</accession>
<dbReference type="CDD" id="cd03507">
    <property type="entry name" value="Delta12-FADS-like"/>
    <property type="match status" value="1"/>
</dbReference>
<feature type="transmembrane region" description="Helical" evidence="1">
    <location>
        <begin position="165"/>
        <end position="185"/>
    </location>
</feature>
<dbReference type="PANTHER" id="PTHR19353">
    <property type="entry name" value="FATTY ACID DESATURASE 2"/>
    <property type="match status" value="1"/>
</dbReference>
<dbReference type="InterPro" id="IPR012171">
    <property type="entry name" value="Fatty_acid_desaturase"/>
</dbReference>
<protein>
    <submittedName>
        <fullName evidence="3">Fatty acid desaturase</fullName>
    </submittedName>
</protein>
<feature type="transmembrane region" description="Helical" evidence="1">
    <location>
        <begin position="224"/>
        <end position="244"/>
    </location>
</feature>
<evidence type="ECO:0000256" key="1">
    <source>
        <dbReference type="SAM" id="Phobius"/>
    </source>
</evidence>
<keyword evidence="1" id="KW-0812">Transmembrane</keyword>
<name>A0AAE3J2V2_9RHOB</name>
<evidence type="ECO:0000313" key="3">
    <source>
        <dbReference type="EMBL" id="MCV6825758.1"/>
    </source>
</evidence>
<proteinExistence type="predicted"/>
<organism evidence="3 4">
    <name type="scientific">Halocynthiibacter halioticoli</name>
    <dbReference type="NCBI Taxonomy" id="2986804"/>
    <lineage>
        <taxon>Bacteria</taxon>
        <taxon>Pseudomonadati</taxon>
        <taxon>Pseudomonadota</taxon>
        <taxon>Alphaproteobacteria</taxon>
        <taxon>Rhodobacterales</taxon>
        <taxon>Paracoccaceae</taxon>
        <taxon>Halocynthiibacter</taxon>
    </lineage>
</organism>
<dbReference type="EMBL" id="JAOYFC010000003">
    <property type="protein sequence ID" value="MCV6825758.1"/>
    <property type="molecule type" value="Genomic_DNA"/>
</dbReference>
<comment type="caution">
    <text evidence="3">The sequence shown here is derived from an EMBL/GenBank/DDBJ whole genome shotgun (WGS) entry which is preliminary data.</text>
</comment>
<sequence>MNSTAPNTPSNGATPPADSTVVAARDWLRHLAKYREPILWRSLFELAVTLVPFFALWALAWWMISFSPWLALAIAIVNAGFLVRLFAIQHDCGHAAFFTNRSVSDWVGRAIGVLTLTPYDVWKRSHAMHHSASGNLDHRGMGDIMTLTVAEYNARSTWGKFKYRLYRSPFVLFAIGPAYTFLLQYRLPIGFMKSRKYWTSAMGTNIAILVALGLIAYFGGWKPLVLIFLPTSLLAATAGVWLFYVQHQFEDTHWDVGENWEMHDAALHGSSHYELPRVLQWMTANIGLHHVHHLYSRIPFYRLPDVLRDHPSLDQNQRLSIRESLACVKLRLWDEKERKLLTYKQARALYGTKNAPV</sequence>
<feature type="domain" description="Fatty acid desaturase" evidence="2">
    <location>
        <begin position="68"/>
        <end position="320"/>
    </location>
</feature>
<dbReference type="RefSeq" id="WP_263954698.1">
    <property type="nucleotide sequence ID" value="NZ_JAOYFC010000003.1"/>
</dbReference>
<keyword evidence="4" id="KW-1185">Reference proteome</keyword>
<evidence type="ECO:0000259" key="2">
    <source>
        <dbReference type="Pfam" id="PF00487"/>
    </source>
</evidence>
<dbReference type="GO" id="GO:0016717">
    <property type="term" value="F:oxidoreductase activity, acting on paired donors, with oxidation of a pair of donors resulting in the reduction of molecular oxygen to two molecules of water"/>
    <property type="evidence" value="ECO:0007669"/>
    <property type="project" value="TreeGrafter"/>
</dbReference>
<dbReference type="AlphaFoldDB" id="A0AAE3J2V2"/>
<reference evidence="3" key="1">
    <citation type="submission" date="2022-10" db="EMBL/GenBank/DDBJ databases">
        <authorList>
            <person name="Yue Y."/>
        </authorList>
    </citation>
    <scope>NUCLEOTIDE SEQUENCE</scope>
    <source>
        <strain evidence="3">Z654</strain>
    </source>
</reference>